<sequence>MSKTLNWFKSSYSDGGGGNCVEAAFTWHKSTYSDGGGGACVEVSPCTCPTPTTVHIRDSKNPTGPALALSSTAWAAFLASA</sequence>
<dbReference type="KEGG" id="sky:D0C37_15280"/>
<dbReference type="EMBL" id="CP031742">
    <property type="protein sequence ID" value="AXQ55833.1"/>
    <property type="molecule type" value="Genomic_DNA"/>
</dbReference>
<protein>
    <submittedName>
        <fullName evidence="2">DUF397 domain-containing protein</fullName>
    </submittedName>
</protein>
<dbReference type="RefSeq" id="WP_101276079.1">
    <property type="nucleotide sequence ID" value="NZ_CP031742.1"/>
</dbReference>
<name>A0A385DBM7_9ACTN</name>
<accession>A0A385DBM7</accession>
<proteinExistence type="predicted"/>
<evidence type="ECO:0000313" key="3">
    <source>
        <dbReference type="Proteomes" id="UP000259636"/>
    </source>
</evidence>
<dbReference type="InterPro" id="IPR007278">
    <property type="entry name" value="DUF397"/>
</dbReference>
<dbReference type="Proteomes" id="UP000259636">
    <property type="component" value="Chromosome"/>
</dbReference>
<dbReference type="GeneID" id="300115533"/>
<organism evidence="2 3">
    <name type="scientific">Streptomyces koyangensis</name>
    <dbReference type="NCBI Taxonomy" id="188770"/>
    <lineage>
        <taxon>Bacteria</taxon>
        <taxon>Bacillati</taxon>
        <taxon>Actinomycetota</taxon>
        <taxon>Actinomycetes</taxon>
        <taxon>Kitasatosporales</taxon>
        <taxon>Streptomycetaceae</taxon>
        <taxon>Streptomyces</taxon>
        <taxon>Streptomyces aurantiacus group</taxon>
    </lineage>
</organism>
<dbReference type="AlphaFoldDB" id="A0A385DBM7"/>
<reference evidence="2 3" key="1">
    <citation type="submission" date="2018-08" db="EMBL/GenBank/DDBJ databases">
        <authorList>
            <person name="Ferrada E.E."/>
            <person name="Latorre B.A."/>
        </authorList>
    </citation>
    <scope>NUCLEOTIDE SEQUENCE [LARGE SCALE GENOMIC DNA]</scope>
    <source>
        <strain evidence="2 3">VK-A60T</strain>
    </source>
</reference>
<feature type="domain" description="DUF397" evidence="1">
    <location>
        <begin position="5"/>
        <end position="25"/>
    </location>
</feature>
<dbReference type="Pfam" id="PF04149">
    <property type="entry name" value="DUF397"/>
    <property type="match status" value="2"/>
</dbReference>
<feature type="domain" description="DUF397" evidence="1">
    <location>
        <begin position="26"/>
        <end position="81"/>
    </location>
</feature>
<evidence type="ECO:0000313" key="2">
    <source>
        <dbReference type="EMBL" id="AXQ55833.1"/>
    </source>
</evidence>
<gene>
    <name evidence="2" type="ORF">D0C37_15280</name>
</gene>
<evidence type="ECO:0000259" key="1">
    <source>
        <dbReference type="Pfam" id="PF04149"/>
    </source>
</evidence>